<organism evidence="1 2">
    <name type="scientific">Paramuricea clavata</name>
    <name type="common">Red gorgonian</name>
    <name type="synonym">Violescent sea-whip</name>
    <dbReference type="NCBI Taxonomy" id="317549"/>
    <lineage>
        <taxon>Eukaryota</taxon>
        <taxon>Metazoa</taxon>
        <taxon>Cnidaria</taxon>
        <taxon>Anthozoa</taxon>
        <taxon>Octocorallia</taxon>
        <taxon>Malacalcyonacea</taxon>
        <taxon>Plexauridae</taxon>
        <taxon>Paramuricea</taxon>
    </lineage>
</organism>
<dbReference type="CDD" id="cd09272">
    <property type="entry name" value="RNase_HI_RT_Ty1"/>
    <property type="match status" value="1"/>
</dbReference>
<name>A0A6S7GK90_PARCT</name>
<accession>A0A6S7GK90</accession>
<dbReference type="PANTHER" id="PTHR11439:SF463">
    <property type="entry name" value="REVERSE TRANSCRIPTASE TY1_COPIA-TYPE DOMAIN-CONTAINING PROTEIN"/>
    <property type="match status" value="1"/>
</dbReference>
<comment type="caution">
    <text evidence="1">The sequence shown here is derived from an EMBL/GenBank/DDBJ whole genome shotgun (WGS) entry which is preliminary data.</text>
</comment>
<dbReference type="EMBL" id="CACRXK020001524">
    <property type="protein sequence ID" value="CAB3989636.1"/>
    <property type="molecule type" value="Genomic_DNA"/>
</dbReference>
<sequence length="168" mass="18853">MLKPTQADLSTAKHVLRYLKGTQVLGLTFRKSCSPLILKGFCDSDWGASIEDRRSVTGYNFQLTQDGPMISWKSRKQPTVALSTCEAEYVALANAIQEAKFLQQLCKDMRVSIEGQNTDIKYHFIRSEIQEGRIILEYIPSEENVADIFTKPASKIKLGRFGGIMSGK</sequence>
<protein>
    <submittedName>
        <fullName evidence="1">Uncharacterized protein</fullName>
    </submittedName>
</protein>
<evidence type="ECO:0000313" key="2">
    <source>
        <dbReference type="Proteomes" id="UP001152795"/>
    </source>
</evidence>
<evidence type="ECO:0000313" key="1">
    <source>
        <dbReference type="EMBL" id="CAB3989636.1"/>
    </source>
</evidence>
<reference evidence="1" key="1">
    <citation type="submission" date="2020-04" db="EMBL/GenBank/DDBJ databases">
        <authorList>
            <person name="Alioto T."/>
            <person name="Alioto T."/>
            <person name="Gomez Garrido J."/>
        </authorList>
    </citation>
    <scope>NUCLEOTIDE SEQUENCE</scope>
    <source>
        <strain evidence="1">A484AB</strain>
    </source>
</reference>
<keyword evidence="2" id="KW-1185">Reference proteome</keyword>
<dbReference type="OrthoDB" id="413361at2759"/>
<dbReference type="AlphaFoldDB" id="A0A6S7GK90"/>
<dbReference type="Proteomes" id="UP001152795">
    <property type="component" value="Unassembled WGS sequence"/>
</dbReference>
<gene>
    <name evidence="1" type="ORF">PACLA_8A072936</name>
</gene>
<proteinExistence type="predicted"/>
<dbReference type="PANTHER" id="PTHR11439">
    <property type="entry name" value="GAG-POL-RELATED RETROTRANSPOSON"/>
    <property type="match status" value="1"/>
</dbReference>